<dbReference type="Gene3D" id="3.40.50.1440">
    <property type="entry name" value="Tubulin/FtsZ, GTPase domain"/>
    <property type="match status" value="1"/>
</dbReference>
<evidence type="ECO:0000259" key="9">
    <source>
        <dbReference type="Pfam" id="PF10644"/>
    </source>
</evidence>
<reference evidence="12" key="1">
    <citation type="submission" date="2025-08" db="UniProtKB">
        <authorList>
            <consortium name="RefSeq"/>
        </authorList>
    </citation>
    <scope>IDENTIFICATION</scope>
    <source>
        <tissue evidence="12">Gonad</tissue>
    </source>
</reference>
<comment type="function">
    <text evidence="7">Involved in the regulation of mitochondrial distribution and morphology. Required for mitochondrial fusion and mitochondrial network formation.</text>
</comment>
<sequence length="587" mass="65111">MASSTREVVTLQFGHYANFVGTHWWNVQESSFCYDTSSGSSPSEINHDVLFREGLTLTGEQTYTPRLLLYDLKGSLNTLKEDGTLYDVMEKDNEVHWMGDVTLHTSETSGKNQFLKDLERIDKGELPTEEDASSAGTEDSHDEIQEATPHSSTNPLEVFRSKLYNLDGSVSVWSDFLRIHLHPRTVSILSEYAHDLEQDMFDVFDYGQQLLGTPRVSSDLEDRLHFFVEDCDSLQGFQVLVDPYNGFGGLAAEVLEQMSEDYDNKGILTFGCYPSVYVRRSPIVDYHRLICTVLSVTKLSTSSSLYAPLSVAAGLGRDPGPTASFPYMTYNPTLHYHTAGILAATLDTCTLPYRTRSDAVLMTDLTGTLNYSGRKMAALSARLPFPITLDGSLAASLSQFVAAPDLVSLCPGVKEPGRTFMQSVVLRGVPSNRIRIPDPAAHADSIFRDCRSVNDCLKRYLQRVYPGTLNAGTVVNEPMTVTTPFPHLFQPEIAHDGLVGFKPRSPMQGVEKVPAMTSLSSPSGLQGCLTALHGEVEKLDIRRFHRFLDAGLEEDEFKEAVESLRRLARTYQTGDNEMAEDSDDDSD</sequence>
<dbReference type="PANTHER" id="PTHR13391:SF0">
    <property type="entry name" value="PROTEIN MISATO HOMOLOG 1"/>
    <property type="match status" value="1"/>
</dbReference>
<dbReference type="InterPro" id="IPR019605">
    <property type="entry name" value="Misato_II_tubulin-like"/>
</dbReference>
<evidence type="ECO:0000256" key="7">
    <source>
        <dbReference type="ARBA" id="ARBA00045225"/>
    </source>
</evidence>
<evidence type="ECO:0000256" key="6">
    <source>
        <dbReference type="ARBA" id="ARBA00023128"/>
    </source>
</evidence>
<dbReference type="Proteomes" id="UP000515135">
    <property type="component" value="Unplaced"/>
</dbReference>
<organism evidence="11 12">
    <name type="scientific">Branchiostoma belcheri</name>
    <name type="common">Amphioxus</name>
    <dbReference type="NCBI Taxonomy" id="7741"/>
    <lineage>
        <taxon>Eukaryota</taxon>
        <taxon>Metazoa</taxon>
        <taxon>Chordata</taxon>
        <taxon>Cephalochordata</taxon>
        <taxon>Leptocardii</taxon>
        <taxon>Amphioxiformes</taxon>
        <taxon>Branchiostomatidae</taxon>
        <taxon>Branchiostoma</taxon>
    </lineage>
</organism>
<name>A0A6P5AIB4_BRABE</name>
<dbReference type="PANTHER" id="PTHR13391">
    <property type="entry name" value="MITOCHONDRIAL DISTRIBUTION REGULATOR MISATO"/>
    <property type="match status" value="1"/>
</dbReference>
<dbReference type="GO" id="GO:0007005">
    <property type="term" value="P:mitochondrion organization"/>
    <property type="evidence" value="ECO:0007669"/>
    <property type="project" value="InterPro"/>
</dbReference>
<dbReference type="Pfam" id="PF14881">
    <property type="entry name" value="Tubulin_3"/>
    <property type="match status" value="1"/>
</dbReference>
<feature type="domain" description="Misato Segment II tubulin-like" evidence="9">
    <location>
        <begin position="6"/>
        <end position="120"/>
    </location>
</feature>
<keyword evidence="11" id="KW-1185">Reference proteome</keyword>
<keyword evidence="6" id="KW-0496">Mitochondrion</keyword>
<accession>A0A6P5AIB4</accession>
<protein>
    <recommendedName>
        <fullName evidence="4">Protein misato homolog 1</fullName>
    </recommendedName>
</protein>
<dbReference type="GO" id="GO:0005739">
    <property type="term" value="C:mitochondrion"/>
    <property type="evidence" value="ECO:0007669"/>
    <property type="project" value="UniProtKB-SubCell"/>
</dbReference>
<evidence type="ECO:0000256" key="8">
    <source>
        <dbReference type="SAM" id="MobiDB-lite"/>
    </source>
</evidence>
<dbReference type="KEGG" id="bbel:109484144"/>
<evidence type="ECO:0000256" key="2">
    <source>
        <dbReference type="ARBA" id="ARBA00004496"/>
    </source>
</evidence>
<proteinExistence type="inferred from homology"/>
<dbReference type="RefSeq" id="XP_019642927.1">
    <property type="nucleotide sequence ID" value="XM_019787368.1"/>
</dbReference>
<evidence type="ECO:0000256" key="1">
    <source>
        <dbReference type="ARBA" id="ARBA00004173"/>
    </source>
</evidence>
<evidence type="ECO:0000256" key="3">
    <source>
        <dbReference type="ARBA" id="ARBA00008507"/>
    </source>
</evidence>
<gene>
    <name evidence="12" type="primary">LOC109484144</name>
</gene>
<evidence type="ECO:0000259" key="10">
    <source>
        <dbReference type="Pfam" id="PF14881"/>
    </source>
</evidence>
<dbReference type="CDD" id="cd06060">
    <property type="entry name" value="misato"/>
    <property type="match status" value="1"/>
</dbReference>
<dbReference type="OrthoDB" id="271881at2759"/>
<comment type="subcellular location">
    <subcellularLocation>
        <location evidence="2">Cytoplasm</location>
    </subcellularLocation>
    <subcellularLocation>
        <location evidence="1">Mitochondrion</location>
    </subcellularLocation>
</comment>
<dbReference type="AlphaFoldDB" id="A0A6P5AIB4"/>
<feature type="region of interest" description="Disordered" evidence="8">
    <location>
        <begin position="120"/>
        <end position="153"/>
    </location>
</feature>
<dbReference type="InterPro" id="IPR029209">
    <property type="entry name" value="DML1/Misato_tubulin"/>
</dbReference>
<dbReference type="InterPro" id="IPR049942">
    <property type="entry name" value="DML1/Misato"/>
</dbReference>
<keyword evidence="5" id="KW-0963">Cytoplasm</keyword>
<evidence type="ECO:0000256" key="5">
    <source>
        <dbReference type="ARBA" id="ARBA00022490"/>
    </source>
</evidence>
<dbReference type="SUPFAM" id="SSF52490">
    <property type="entry name" value="Tubulin nucleotide-binding domain-like"/>
    <property type="match status" value="1"/>
</dbReference>
<dbReference type="Pfam" id="PF10644">
    <property type="entry name" value="Misat_Tub_SegII"/>
    <property type="match status" value="1"/>
</dbReference>
<evidence type="ECO:0000256" key="4">
    <source>
        <dbReference type="ARBA" id="ARBA00017321"/>
    </source>
</evidence>
<dbReference type="InterPro" id="IPR036525">
    <property type="entry name" value="Tubulin/FtsZ_GTPase_sf"/>
</dbReference>
<feature type="domain" description="DML1/Misato tubulin" evidence="10">
    <location>
        <begin position="169"/>
        <end position="354"/>
    </location>
</feature>
<dbReference type="GeneID" id="109484144"/>
<evidence type="ECO:0000313" key="11">
    <source>
        <dbReference type="Proteomes" id="UP000515135"/>
    </source>
</evidence>
<evidence type="ECO:0000313" key="12">
    <source>
        <dbReference type="RefSeq" id="XP_019642927.1"/>
    </source>
</evidence>
<comment type="similarity">
    <text evidence="3">Belongs to the misato family.</text>
</comment>